<dbReference type="GO" id="GO:0016301">
    <property type="term" value="F:kinase activity"/>
    <property type="evidence" value="ECO:0007669"/>
    <property type="project" value="UniProtKB-KW"/>
</dbReference>
<evidence type="ECO:0000313" key="3">
    <source>
        <dbReference type="EMBL" id="MBA0126545.1"/>
    </source>
</evidence>
<dbReference type="Pfam" id="PF01326">
    <property type="entry name" value="PPDK_N"/>
    <property type="match status" value="1"/>
</dbReference>
<keyword evidence="4" id="KW-1185">Reference proteome</keyword>
<keyword evidence="3" id="KW-0670">Pyruvate</keyword>
<evidence type="ECO:0000313" key="4">
    <source>
        <dbReference type="Proteomes" id="UP000582974"/>
    </source>
</evidence>
<feature type="domain" description="Pyruvate phosphate dikinase AMP/ATP-binding" evidence="2">
    <location>
        <begin position="70"/>
        <end position="258"/>
    </location>
</feature>
<dbReference type="InterPro" id="IPR002192">
    <property type="entry name" value="PPDK_AMP/ATP-bd"/>
</dbReference>
<dbReference type="InterPro" id="IPR010121">
    <property type="entry name" value="Pyruvate_phosphate_dikinase"/>
</dbReference>
<dbReference type="Pfam" id="PF00391">
    <property type="entry name" value="PEP-utilizers"/>
    <property type="match status" value="1"/>
</dbReference>
<dbReference type="NCBIfam" id="NF004531">
    <property type="entry name" value="PRK05878.1"/>
    <property type="match status" value="1"/>
</dbReference>
<keyword evidence="3" id="KW-0418">Kinase</keyword>
<reference evidence="3 4" key="1">
    <citation type="submission" date="2020-07" db="EMBL/GenBank/DDBJ databases">
        <title>Genome of Haloechinothrix sp.</title>
        <authorList>
            <person name="Tang S.-K."/>
            <person name="Yang L."/>
            <person name="Zhu W.-Y."/>
        </authorList>
    </citation>
    <scope>NUCLEOTIDE SEQUENCE [LARGE SCALE GENOMIC DNA]</scope>
    <source>
        <strain evidence="3 4">YIM 98757</strain>
    </source>
</reference>
<dbReference type="SUPFAM" id="SSF52009">
    <property type="entry name" value="Phosphohistidine domain"/>
    <property type="match status" value="1"/>
</dbReference>
<proteinExistence type="predicted"/>
<dbReference type="EC" id="2.7.9.1" evidence="3"/>
<dbReference type="EMBL" id="JACCKD010000004">
    <property type="protein sequence ID" value="MBA0126545.1"/>
    <property type="molecule type" value="Genomic_DNA"/>
</dbReference>
<dbReference type="SUPFAM" id="SSF56059">
    <property type="entry name" value="Glutathione synthetase ATP-binding domain-like"/>
    <property type="match status" value="1"/>
</dbReference>
<dbReference type="PANTHER" id="PTHR22931:SF9">
    <property type="entry name" value="PYRUVATE, PHOSPHATE DIKINASE 1, CHLOROPLASTIC"/>
    <property type="match status" value="1"/>
</dbReference>
<dbReference type="PANTHER" id="PTHR22931">
    <property type="entry name" value="PHOSPHOENOLPYRUVATE DIKINASE-RELATED"/>
    <property type="match status" value="1"/>
</dbReference>
<dbReference type="Gene3D" id="3.50.30.10">
    <property type="entry name" value="Phosphohistidine domain"/>
    <property type="match status" value="1"/>
</dbReference>
<dbReference type="InterPro" id="IPR008279">
    <property type="entry name" value="PEP-util_enz_mobile_dom"/>
</dbReference>
<evidence type="ECO:0000259" key="1">
    <source>
        <dbReference type="Pfam" id="PF00391"/>
    </source>
</evidence>
<comment type="caution">
    <text evidence="3">The sequence shown here is derived from an EMBL/GenBank/DDBJ whole genome shotgun (WGS) entry which is preliminary data.</text>
</comment>
<dbReference type="AlphaFoldDB" id="A0A838ABG3"/>
<dbReference type="GO" id="GO:0050242">
    <property type="term" value="F:pyruvate, phosphate dikinase activity"/>
    <property type="evidence" value="ECO:0007669"/>
    <property type="project" value="UniProtKB-EC"/>
</dbReference>
<accession>A0A838ABG3</accession>
<dbReference type="InterPro" id="IPR013815">
    <property type="entry name" value="ATP_grasp_subdomain_1"/>
</dbReference>
<sequence>MTTTDPTGTRPAVAWLDGTCLLPREAIGGKAWSLNRMRALGLPAPPAFTVTTACCAEYVAAGRRLPGWLDEKVREGIRFLEADTGRRFGGAERPLLVSVRSGAAVSMPGMMDTVLDLGINATVERVLAGEVGSAHYAHDTHRRFVEQYREIVLGDPGGAVPEDPWEQLWAAIAAVFDSWESPRARAYRRNRGIDDTSGTSVTVQAMVFGNRDGRSGTGVLFSRDPSTGEGPVWGEWLVGGQGEDVVAGRVTPEPLTALAESQPEVYARLLAAAEELERDGRDIQDIEFTVESGTLWLLQARSAKRTPRAAVRSAVAMAGEGLIGETEALRRVSAEQLRLLLEPELSDRHAGSALASGEAACQGLASGQVVTDPDEAEKRADDGDDVILVRSTTSPEDFHGMLAARAVVTELGGATSHAAVVSREIGRPCVVGCGAGTVDGLAGRDVTVDGATGVVWAGTHAGDAIDETTMPDVLRIGEWAARKAPLAVYRASTFDPAQVGGYEPADLDDAGEQWRPALRAARGARGAVLETDEGVHAAVEAGLEFIVVEHAAPALLSAVECVTGQERGSG</sequence>
<dbReference type="PROSITE" id="PS00370">
    <property type="entry name" value="PEP_ENZYMES_PHOS_SITE"/>
    <property type="match status" value="1"/>
</dbReference>
<evidence type="ECO:0000259" key="2">
    <source>
        <dbReference type="Pfam" id="PF01326"/>
    </source>
</evidence>
<dbReference type="RefSeq" id="WP_180893358.1">
    <property type="nucleotide sequence ID" value="NZ_JACCKD010000004.1"/>
</dbReference>
<organism evidence="3 4">
    <name type="scientific">Haloechinothrix aidingensis</name>
    <dbReference type="NCBI Taxonomy" id="2752311"/>
    <lineage>
        <taxon>Bacteria</taxon>
        <taxon>Bacillati</taxon>
        <taxon>Actinomycetota</taxon>
        <taxon>Actinomycetes</taxon>
        <taxon>Pseudonocardiales</taxon>
        <taxon>Pseudonocardiaceae</taxon>
        <taxon>Haloechinothrix</taxon>
    </lineage>
</organism>
<dbReference type="Gene3D" id="3.30.470.20">
    <property type="entry name" value="ATP-grasp fold, B domain"/>
    <property type="match status" value="1"/>
</dbReference>
<dbReference type="Gene3D" id="3.30.1490.20">
    <property type="entry name" value="ATP-grasp fold, A domain"/>
    <property type="match status" value="1"/>
</dbReference>
<keyword evidence="3" id="KW-0808">Transferase</keyword>
<dbReference type="GO" id="GO:0005524">
    <property type="term" value="F:ATP binding"/>
    <property type="evidence" value="ECO:0007669"/>
    <property type="project" value="InterPro"/>
</dbReference>
<dbReference type="Proteomes" id="UP000582974">
    <property type="component" value="Unassembled WGS sequence"/>
</dbReference>
<gene>
    <name evidence="3" type="ORF">H0B56_13420</name>
</gene>
<dbReference type="Gene3D" id="1.10.189.10">
    <property type="entry name" value="Pyruvate Phosphate Dikinase, domain 2"/>
    <property type="match status" value="1"/>
</dbReference>
<name>A0A838ABG3_9PSEU</name>
<feature type="domain" description="PEP-utilising enzyme mobile" evidence="1">
    <location>
        <begin position="384"/>
        <end position="453"/>
    </location>
</feature>
<protein>
    <submittedName>
        <fullName evidence="3">Pyruvate, phosphate dikinase</fullName>
        <ecNumber evidence="3">2.7.9.1</ecNumber>
    </submittedName>
</protein>
<dbReference type="InterPro" id="IPR036637">
    <property type="entry name" value="Phosphohistidine_dom_sf"/>
</dbReference>
<dbReference type="InterPro" id="IPR018274">
    <property type="entry name" value="PEP_util_AS"/>
</dbReference>